<comment type="caution">
    <text evidence="13">The sequence shown here is derived from an EMBL/GenBank/DDBJ whole genome shotgun (WGS) entry which is preliminary data.</text>
</comment>
<evidence type="ECO:0000313" key="13">
    <source>
        <dbReference type="EMBL" id="RUQ85214.1"/>
    </source>
</evidence>
<evidence type="ECO:0000256" key="4">
    <source>
        <dbReference type="ARBA" id="ARBA00022909"/>
    </source>
</evidence>
<dbReference type="Gene3D" id="3.20.10.10">
    <property type="entry name" value="D-amino Acid Aminotransferase, subunit A, domain 2"/>
    <property type="match status" value="1"/>
</dbReference>
<dbReference type="OrthoDB" id="21319at2"/>
<organism evidence="13 14">
    <name type="scientific">Legionella septentrionalis</name>
    <dbReference type="NCBI Taxonomy" id="2498109"/>
    <lineage>
        <taxon>Bacteria</taxon>
        <taxon>Pseudomonadati</taxon>
        <taxon>Pseudomonadota</taxon>
        <taxon>Gammaproteobacteria</taxon>
        <taxon>Legionellales</taxon>
        <taxon>Legionellaceae</taxon>
        <taxon>Legionella</taxon>
    </lineage>
</organism>
<evidence type="ECO:0000256" key="2">
    <source>
        <dbReference type="ARBA" id="ARBA00009320"/>
    </source>
</evidence>
<comment type="function">
    <text evidence="8">Involved in the biosynthesis of p-aminobenzoate (PABA), a precursor of tetrahydrofolate. Converts 4-amino-4-deoxychorismate into 4-aminobenzoate (PABA) and pyruvate.</text>
</comment>
<reference evidence="13 14" key="1">
    <citation type="submission" date="2018-12" db="EMBL/GenBank/DDBJ databases">
        <title>Legionella sp,whole genome shotgun sequence.</title>
        <authorList>
            <person name="Wu H."/>
        </authorList>
    </citation>
    <scope>NUCLEOTIDE SEQUENCE [LARGE SCALE GENOMIC DNA]</scope>
    <source>
        <strain evidence="14">km714</strain>
    </source>
</reference>
<gene>
    <name evidence="13" type="ORF">EKM59_07250</name>
</gene>
<protein>
    <recommendedName>
        <fullName evidence="9">Aminodeoxychorismate lyase</fullName>
        <ecNumber evidence="6">4.1.3.38</ecNumber>
    </recommendedName>
    <alternativeName>
        <fullName evidence="10">4-amino-4-deoxychorismate lyase</fullName>
    </alternativeName>
</protein>
<dbReference type="GO" id="GO:0008483">
    <property type="term" value="F:transaminase activity"/>
    <property type="evidence" value="ECO:0007669"/>
    <property type="project" value="UniProtKB-KW"/>
</dbReference>
<dbReference type="GO" id="GO:0005829">
    <property type="term" value="C:cytosol"/>
    <property type="evidence" value="ECO:0007669"/>
    <property type="project" value="TreeGrafter"/>
</dbReference>
<proteinExistence type="inferred from homology"/>
<dbReference type="InterPro" id="IPR050571">
    <property type="entry name" value="Class-IV_PLP-Dep_Aminotrnsfr"/>
</dbReference>
<name>A0A3S0V553_9GAMM</name>
<evidence type="ECO:0000256" key="11">
    <source>
        <dbReference type="RuleBase" id="RU004106"/>
    </source>
</evidence>
<comment type="similarity">
    <text evidence="2 11">Belongs to the class-IV pyridoxal-phosphate-dependent aminotransferase family.</text>
</comment>
<dbReference type="Pfam" id="PF01063">
    <property type="entry name" value="Aminotran_4"/>
    <property type="match status" value="1"/>
</dbReference>
<keyword evidence="14" id="KW-1185">Reference proteome</keyword>
<sequence length="278" mass="31277">MVYLNGEFIKAEDAKISIFDRGFLFADSVYEVIPVYKGNAYFIDRHLSRLQASLAAIKMTMPNLDFPSLFQELVTLNNSGDMQIYLQITRGTQNKRTHDIPNNLTPTVVLFTIHNSYPSFADKKKGLRAKLVEDNRWLRCNIKTTSMLANILLNDEAVVSGANTALLIRDGFLTEGSASNVFMVDKAGVIHTPPQTNLCLPGITRQLTIELITALHMPFKESMISKSNLLDAQEVWITSTTKEIYPITQLDDKPVGEGKGGKYWEILDNQYQNLIKTL</sequence>
<keyword evidence="13" id="KW-0808">Transferase</keyword>
<comment type="pathway">
    <text evidence="5">Cofactor biosynthesis; tetrahydrofolate biosynthesis; 4-aminobenzoate from chorismate: step 2/2.</text>
</comment>
<dbReference type="GO" id="GO:0008652">
    <property type="term" value="P:amino acid biosynthetic process"/>
    <property type="evidence" value="ECO:0007669"/>
    <property type="project" value="UniProtKB-ARBA"/>
</dbReference>
<dbReference type="InterPro" id="IPR043132">
    <property type="entry name" value="BCAT-like_C"/>
</dbReference>
<dbReference type="Proteomes" id="UP000288012">
    <property type="component" value="Unassembled WGS sequence"/>
</dbReference>
<dbReference type="InterPro" id="IPR043131">
    <property type="entry name" value="BCAT-like_N"/>
</dbReference>
<evidence type="ECO:0000256" key="7">
    <source>
        <dbReference type="ARBA" id="ARBA00049529"/>
    </source>
</evidence>
<evidence type="ECO:0000256" key="10">
    <source>
        <dbReference type="ARBA" id="ARBA00080135"/>
    </source>
</evidence>
<dbReference type="GO" id="GO:0008696">
    <property type="term" value="F:4-amino-4-deoxychorismate lyase activity"/>
    <property type="evidence" value="ECO:0007669"/>
    <property type="project" value="UniProtKB-EC"/>
</dbReference>
<evidence type="ECO:0000256" key="3">
    <source>
        <dbReference type="ARBA" id="ARBA00022898"/>
    </source>
</evidence>
<dbReference type="EC" id="4.1.3.38" evidence="6"/>
<dbReference type="PANTHER" id="PTHR42743">
    <property type="entry name" value="AMINO-ACID AMINOTRANSFERASE"/>
    <property type="match status" value="1"/>
</dbReference>
<keyword evidence="3 12" id="KW-0663">Pyridoxal phosphate</keyword>
<evidence type="ECO:0000256" key="9">
    <source>
        <dbReference type="ARBA" id="ARBA00069174"/>
    </source>
</evidence>
<evidence type="ECO:0000256" key="6">
    <source>
        <dbReference type="ARBA" id="ARBA00035676"/>
    </source>
</evidence>
<dbReference type="InterPro" id="IPR036038">
    <property type="entry name" value="Aminotransferase-like"/>
</dbReference>
<dbReference type="EMBL" id="RZGR01000019">
    <property type="protein sequence ID" value="RUQ85214.1"/>
    <property type="molecule type" value="Genomic_DNA"/>
</dbReference>
<dbReference type="GO" id="GO:0046656">
    <property type="term" value="P:folic acid biosynthetic process"/>
    <property type="evidence" value="ECO:0007669"/>
    <property type="project" value="UniProtKB-KW"/>
</dbReference>
<dbReference type="Gene3D" id="3.30.470.10">
    <property type="match status" value="1"/>
</dbReference>
<dbReference type="FunFam" id="3.20.10.10:FF:000002">
    <property type="entry name" value="D-alanine aminotransferase"/>
    <property type="match status" value="1"/>
</dbReference>
<evidence type="ECO:0000256" key="8">
    <source>
        <dbReference type="ARBA" id="ARBA00054027"/>
    </source>
</evidence>
<dbReference type="CDD" id="cd01558">
    <property type="entry name" value="D-AAT_like"/>
    <property type="match status" value="1"/>
</dbReference>
<dbReference type="SUPFAM" id="SSF56752">
    <property type="entry name" value="D-aminoacid aminotransferase-like PLP-dependent enzymes"/>
    <property type="match status" value="1"/>
</dbReference>
<dbReference type="AlphaFoldDB" id="A0A3S0V553"/>
<dbReference type="InterPro" id="IPR018300">
    <property type="entry name" value="Aminotrans_IV_CS"/>
</dbReference>
<accession>A0A3S0V553</accession>
<keyword evidence="13" id="KW-0032">Aminotransferase</keyword>
<dbReference type="PANTHER" id="PTHR42743:SF10">
    <property type="entry name" value="D-ALANINE AMINOTRANSFERASE"/>
    <property type="match status" value="1"/>
</dbReference>
<comment type="cofactor">
    <cofactor evidence="1 12">
        <name>pyridoxal 5'-phosphate</name>
        <dbReference type="ChEBI" id="CHEBI:597326"/>
    </cofactor>
</comment>
<evidence type="ECO:0000256" key="1">
    <source>
        <dbReference type="ARBA" id="ARBA00001933"/>
    </source>
</evidence>
<dbReference type="PROSITE" id="PS00770">
    <property type="entry name" value="AA_TRANSFER_CLASS_4"/>
    <property type="match status" value="1"/>
</dbReference>
<dbReference type="InterPro" id="IPR001544">
    <property type="entry name" value="Aminotrans_IV"/>
</dbReference>
<evidence type="ECO:0000256" key="12">
    <source>
        <dbReference type="RuleBase" id="RU004516"/>
    </source>
</evidence>
<keyword evidence="4" id="KW-0289">Folate biosynthesis</keyword>
<comment type="catalytic activity">
    <reaction evidence="7">
        <text>4-amino-4-deoxychorismate = 4-aminobenzoate + pyruvate + H(+)</text>
        <dbReference type="Rhea" id="RHEA:16201"/>
        <dbReference type="ChEBI" id="CHEBI:15361"/>
        <dbReference type="ChEBI" id="CHEBI:15378"/>
        <dbReference type="ChEBI" id="CHEBI:17836"/>
        <dbReference type="ChEBI" id="CHEBI:58406"/>
        <dbReference type="EC" id="4.1.3.38"/>
    </reaction>
</comment>
<evidence type="ECO:0000313" key="14">
    <source>
        <dbReference type="Proteomes" id="UP000288012"/>
    </source>
</evidence>
<evidence type="ECO:0000256" key="5">
    <source>
        <dbReference type="ARBA" id="ARBA00035633"/>
    </source>
</evidence>